<evidence type="ECO:0000313" key="1">
    <source>
        <dbReference type="EMBL" id="KNZ55148.1"/>
    </source>
</evidence>
<dbReference type="AlphaFoldDB" id="A0A0L6V306"/>
<dbReference type="OrthoDB" id="197676at2759"/>
<accession>A0A0L6V306</accession>
<proteinExistence type="predicted"/>
<reference evidence="1 2" key="1">
    <citation type="submission" date="2015-08" db="EMBL/GenBank/DDBJ databases">
        <title>Next Generation Sequencing and Analysis of the Genome of Puccinia sorghi L Schw, the Causal Agent of Maize Common Rust.</title>
        <authorList>
            <person name="Rochi L."/>
            <person name="Burguener G."/>
            <person name="Darino M."/>
            <person name="Turjanski A."/>
            <person name="Kreff E."/>
            <person name="Dieguez M.J."/>
            <person name="Sacco F."/>
        </authorList>
    </citation>
    <scope>NUCLEOTIDE SEQUENCE [LARGE SCALE GENOMIC DNA]</scope>
    <source>
        <strain evidence="1 2">RO10H11247</strain>
    </source>
</reference>
<sequence length="215" mass="24449">MFVWQDCATCYAVMNQFCARPSFGGFARDGPPMSPPVEECGLCRARSARRIATPFVIAPYSPLTVTAGHFPPLITFQLNQASGHISIMGQSKVSSNSNTPSQCRTFHACLRVYFRALSFPCTLIYYRSKFILLLLTRIHLSYSPPLNIILHHRHQKTRKLEKLLADRPEKNELVEKNVLKPGYVPIHQNNREGLFIEGVDELNVSWSFYMKSSEI</sequence>
<protein>
    <submittedName>
        <fullName evidence="1">Uncharacterized protein</fullName>
    </submittedName>
</protein>
<comment type="caution">
    <text evidence="1">The sequence shown here is derived from an EMBL/GenBank/DDBJ whole genome shotgun (WGS) entry which is preliminary data.</text>
</comment>
<gene>
    <name evidence="1" type="ORF">VP01_2753g2</name>
</gene>
<name>A0A0L6V306_9BASI</name>
<keyword evidence="2" id="KW-1185">Reference proteome</keyword>
<dbReference type="EMBL" id="LAVV01007672">
    <property type="protein sequence ID" value="KNZ55148.1"/>
    <property type="molecule type" value="Genomic_DNA"/>
</dbReference>
<evidence type="ECO:0000313" key="2">
    <source>
        <dbReference type="Proteomes" id="UP000037035"/>
    </source>
</evidence>
<dbReference type="Proteomes" id="UP000037035">
    <property type="component" value="Unassembled WGS sequence"/>
</dbReference>
<organism evidence="1 2">
    <name type="scientific">Puccinia sorghi</name>
    <dbReference type="NCBI Taxonomy" id="27349"/>
    <lineage>
        <taxon>Eukaryota</taxon>
        <taxon>Fungi</taxon>
        <taxon>Dikarya</taxon>
        <taxon>Basidiomycota</taxon>
        <taxon>Pucciniomycotina</taxon>
        <taxon>Pucciniomycetes</taxon>
        <taxon>Pucciniales</taxon>
        <taxon>Pucciniaceae</taxon>
        <taxon>Puccinia</taxon>
    </lineage>
</organism>
<dbReference type="VEuPathDB" id="FungiDB:VP01_2753g2"/>
<dbReference type="Gene3D" id="6.10.140.2130">
    <property type="match status" value="1"/>
</dbReference>